<dbReference type="AlphaFoldDB" id="G7IME5"/>
<gene>
    <name evidence="1" type="ordered locus">MTR_2g102560</name>
</gene>
<evidence type="ECO:0000313" key="2">
    <source>
        <dbReference type="EnsemblPlants" id="AES68060"/>
    </source>
</evidence>
<dbReference type="EnsemblPlants" id="AES68060">
    <property type="protein sequence ID" value="AES68060"/>
    <property type="gene ID" value="MTR_2g102560"/>
</dbReference>
<evidence type="ECO:0000313" key="3">
    <source>
        <dbReference type="Proteomes" id="UP000002051"/>
    </source>
</evidence>
<organism evidence="1 3">
    <name type="scientific">Medicago truncatula</name>
    <name type="common">Barrel medic</name>
    <name type="synonym">Medicago tribuloides</name>
    <dbReference type="NCBI Taxonomy" id="3880"/>
    <lineage>
        <taxon>Eukaryota</taxon>
        <taxon>Viridiplantae</taxon>
        <taxon>Streptophyta</taxon>
        <taxon>Embryophyta</taxon>
        <taxon>Tracheophyta</taxon>
        <taxon>Spermatophyta</taxon>
        <taxon>Magnoliopsida</taxon>
        <taxon>eudicotyledons</taxon>
        <taxon>Gunneridae</taxon>
        <taxon>Pentapetalae</taxon>
        <taxon>rosids</taxon>
        <taxon>fabids</taxon>
        <taxon>Fabales</taxon>
        <taxon>Fabaceae</taxon>
        <taxon>Papilionoideae</taxon>
        <taxon>50 kb inversion clade</taxon>
        <taxon>NPAAA clade</taxon>
        <taxon>Hologalegina</taxon>
        <taxon>IRL clade</taxon>
        <taxon>Trifolieae</taxon>
        <taxon>Medicago</taxon>
    </lineage>
</organism>
<dbReference type="HOGENOM" id="CLU_2641816_0_0_1"/>
<accession>G7IME5</accession>
<name>G7IME5_MEDTR</name>
<dbReference type="PaxDb" id="3880-AES68060"/>
<reference evidence="1 3" key="2">
    <citation type="journal article" date="2014" name="BMC Genomics">
        <title>An improved genome release (version Mt4.0) for the model legume Medicago truncatula.</title>
        <authorList>
            <person name="Tang H."/>
            <person name="Krishnakumar V."/>
            <person name="Bidwell S."/>
            <person name="Rosen B."/>
            <person name="Chan A."/>
            <person name="Zhou S."/>
            <person name="Gentzbittel L."/>
            <person name="Childs K.L."/>
            <person name="Yandell M."/>
            <person name="Gundlach H."/>
            <person name="Mayer K.F."/>
            <person name="Schwartz D.C."/>
            <person name="Town C.D."/>
        </authorList>
    </citation>
    <scope>GENOME REANNOTATION</scope>
    <source>
        <strain evidence="2 3">cv. Jemalong A17</strain>
    </source>
</reference>
<protein>
    <submittedName>
        <fullName evidence="1 2">Uncharacterized protein</fullName>
    </submittedName>
</protein>
<dbReference type="Proteomes" id="UP000002051">
    <property type="component" value="Chromosome 2"/>
</dbReference>
<reference evidence="1 3" key="1">
    <citation type="journal article" date="2011" name="Nature">
        <title>The Medicago genome provides insight into the evolution of rhizobial symbioses.</title>
        <authorList>
            <person name="Young N.D."/>
            <person name="Debelle F."/>
            <person name="Oldroyd G.E."/>
            <person name="Geurts R."/>
            <person name="Cannon S.B."/>
            <person name="Udvardi M.K."/>
            <person name="Benedito V.A."/>
            <person name="Mayer K.F."/>
            <person name="Gouzy J."/>
            <person name="Schoof H."/>
            <person name="Van de Peer Y."/>
            <person name="Proost S."/>
            <person name="Cook D.R."/>
            <person name="Meyers B.C."/>
            <person name="Spannagl M."/>
            <person name="Cheung F."/>
            <person name="De Mita S."/>
            <person name="Krishnakumar V."/>
            <person name="Gundlach H."/>
            <person name="Zhou S."/>
            <person name="Mudge J."/>
            <person name="Bharti A.K."/>
            <person name="Murray J.D."/>
            <person name="Naoumkina M.A."/>
            <person name="Rosen B."/>
            <person name="Silverstein K.A."/>
            <person name="Tang H."/>
            <person name="Rombauts S."/>
            <person name="Zhao P.X."/>
            <person name="Zhou P."/>
            <person name="Barbe V."/>
            <person name="Bardou P."/>
            <person name="Bechner M."/>
            <person name="Bellec A."/>
            <person name="Berger A."/>
            <person name="Berges H."/>
            <person name="Bidwell S."/>
            <person name="Bisseling T."/>
            <person name="Choisne N."/>
            <person name="Couloux A."/>
            <person name="Denny R."/>
            <person name="Deshpande S."/>
            <person name="Dai X."/>
            <person name="Doyle J.J."/>
            <person name="Dudez A.M."/>
            <person name="Farmer A.D."/>
            <person name="Fouteau S."/>
            <person name="Franken C."/>
            <person name="Gibelin C."/>
            <person name="Gish J."/>
            <person name="Goldstein S."/>
            <person name="Gonzalez A.J."/>
            <person name="Green P.J."/>
            <person name="Hallab A."/>
            <person name="Hartog M."/>
            <person name="Hua A."/>
            <person name="Humphray S.J."/>
            <person name="Jeong D.H."/>
            <person name="Jing Y."/>
            <person name="Jocker A."/>
            <person name="Kenton S.M."/>
            <person name="Kim D.J."/>
            <person name="Klee K."/>
            <person name="Lai H."/>
            <person name="Lang C."/>
            <person name="Lin S."/>
            <person name="Macmil S.L."/>
            <person name="Magdelenat G."/>
            <person name="Matthews L."/>
            <person name="McCorrison J."/>
            <person name="Monaghan E.L."/>
            <person name="Mun J.H."/>
            <person name="Najar F.Z."/>
            <person name="Nicholson C."/>
            <person name="Noirot C."/>
            <person name="O'Bleness M."/>
            <person name="Paule C.R."/>
            <person name="Poulain J."/>
            <person name="Prion F."/>
            <person name="Qin B."/>
            <person name="Qu C."/>
            <person name="Retzel E.F."/>
            <person name="Riddle C."/>
            <person name="Sallet E."/>
            <person name="Samain S."/>
            <person name="Samson N."/>
            <person name="Sanders I."/>
            <person name="Saurat O."/>
            <person name="Scarpelli C."/>
            <person name="Schiex T."/>
            <person name="Segurens B."/>
            <person name="Severin A.J."/>
            <person name="Sherrier D.J."/>
            <person name="Shi R."/>
            <person name="Sims S."/>
            <person name="Singer S.R."/>
            <person name="Sinharoy S."/>
            <person name="Sterck L."/>
            <person name="Viollet A."/>
            <person name="Wang B.B."/>
            <person name="Wang K."/>
            <person name="Wang M."/>
            <person name="Wang X."/>
            <person name="Warfsmann J."/>
            <person name="Weissenbach J."/>
            <person name="White D.D."/>
            <person name="White J.D."/>
            <person name="Wiley G.B."/>
            <person name="Wincker P."/>
            <person name="Xing Y."/>
            <person name="Yang L."/>
            <person name="Yao Z."/>
            <person name="Ying F."/>
            <person name="Zhai J."/>
            <person name="Zhou L."/>
            <person name="Zuber A."/>
            <person name="Denarie J."/>
            <person name="Dixon R.A."/>
            <person name="May G.D."/>
            <person name="Schwartz D.C."/>
            <person name="Rogers J."/>
            <person name="Quetier F."/>
            <person name="Town C.D."/>
            <person name="Roe B.A."/>
        </authorList>
    </citation>
    <scope>NUCLEOTIDE SEQUENCE [LARGE SCALE GENOMIC DNA]</scope>
    <source>
        <strain evidence="1">A17</strain>
        <strain evidence="2 3">cv. Jemalong A17</strain>
    </source>
</reference>
<evidence type="ECO:0000313" key="1">
    <source>
        <dbReference type="EMBL" id="AES68060.1"/>
    </source>
</evidence>
<dbReference type="PANTHER" id="PTHR34569:SF2">
    <property type="entry name" value="EXPRESSED PROTEIN"/>
    <property type="match status" value="1"/>
</dbReference>
<dbReference type="STRING" id="3880.G7IME5"/>
<dbReference type="EMBL" id="CM001218">
    <property type="protein sequence ID" value="AES68060.1"/>
    <property type="molecule type" value="Genomic_DNA"/>
</dbReference>
<proteinExistence type="predicted"/>
<sequence>MLPSPHAVNSPTTSSATMNSGYEISIRIRLVKQASGSYLHPMSSSVRDSSAPNFLRRLYHRVSSVNHNQKLQNNNTK</sequence>
<reference evidence="2" key="3">
    <citation type="submission" date="2015-04" db="UniProtKB">
        <authorList>
            <consortium name="EnsemblPlants"/>
        </authorList>
    </citation>
    <scope>IDENTIFICATION</scope>
    <source>
        <strain evidence="2">cv. Jemalong A17</strain>
    </source>
</reference>
<keyword evidence="3" id="KW-1185">Reference proteome</keyword>
<dbReference type="PANTHER" id="PTHR34569">
    <property type="entry name" value="EXPRESSED PROTEIN"/>
    <property type="match status" value="1"/>
</dbReference>